<evidence type="ECO:0000256" key="5">
    <source>
        <dbReference type="ARBA" id="ARBA00022960"/>
    </source>
</evidence>
<dbReference type="Gene3D" id="3.40.50.2000">
    <property type="entry name" value="Glycogen Phosphorylase B"/>
    <property type="match status" value="2"/>
</dbReference>
<feature type="domain" description="Glycosyl transferase family 28 C-terminal" evidence="12">
    <location>
        <begin position="184"/>
        <end position="341"/>
    </location>
</feature>
<keyword evidence="1 10" id="KW-1003">Cell membrane</keyword>
<evidence type="ECO:0000256" key="1">
    <source>
        <dbReference type="ARBA" id="ARBA00022475"/>
    </source>
</evidence>
<dbReference type="NCBIfam" id="TIGR01133">
    <property type="entry name" value="murG"/>
    <property type="match status" value="1"/>
</dbReference>
<dbReference type="GO" id="GO:0051301">
    <property type="term" value="P:cell division"/>
    <property type="evidence" value="ECO:0007669"/>
    <property type="project" value="UniProtKB-KW"/>
</dbReference>
<comment type="pathway">
    <text evidence="10">Cell wall biogenesis; peptidoglycan biosynthesis.</text>
</comment>
<feature type="binding site" evidence="10">
    <location>
        <position position="126"/>
    </location>
    <ligand>
        <name>UDP-N-acetyl-alpha-D-glucosamine</name>
        <dbReference type="ChEBI" id="CHEBI:57705"/>
    </ligand>
</feature>
<dbReference type="InterPro" id="IPR004276">
    <property type="entry name" value="GlycoTrans_28_N"/>
</dbReference>
<dbReference type="CDD" id="cd03785">
    <property type="entry name" value="GT28_MurG"/>
    <property type="match status" value="1"/>
</dbReference>
<evidence type="ECO:0000256" key="2">
    <source>
        <dbReference type="ARBA" id="ARBA00022618"/>
    </source>
</evidence>
<comment type="caution">
    <text evidence="10">Lacks conserved residue(s) required for the propagation of feature annotation.</text>
</comment>
<evidence type="ECO:0000256" key="9">
    <source>
        <dbReference type="ARBA" id="ARBA00023316"/>
    </source>
</evidence>
<dbReference type="AlphaFoldDB" id="A0A0C4YE47"/>
<dbReference type="RefSeq" id="WP_043349816.1">
    <property type="nucleotide sequence ID" value="NZ_CP010536.1"/>
</dbReference>
<gene>
    <name evidence="10" type="primary">murG</name>
    <name evidence="13" type="ORF">RR42_m3680</name>
</gene>
<evidence type="ECO:0000259" key="11">
    <source>
        <dbReference type="Pfam" id="PF03033"/>
    </source>
</evidence>
<organism evidence="13 14">
    <name type="scientific">Cupriavidus basilensis</name>
    <dbReference type="NCBI Taxonomy" id="68895"/>
    <lineage>
        <taxon>Bacteria</taxon>
        <taxon>Pseudomonadati</taxon>
        <taxon>Pseudomonadota</taxon>
        <taxon>Betaproteobacteria</taxon>
        <taxon>Burkholderiales</taxon>
        <taxon>Burkholderiaceae</taxon>
        <taxon>Cupriavidus</taxon>
    </lineage>
</organism>
<evidence type="ECO:0000256" key="8">
    <source>
        <dbReference type="ARBA" id="ARBA00023306"/>
    </source>
</evidence>
<dbReference type="GO" id="GO:0008360">
    <property type="term" value="P:regulation of cell shape"/>
    <property type="evidence" value="ECO:0007669"/>
    <property type="project" value="UniProtKB-KW"/>
</dbReference>
<dbReference type="STRING" id="68895.RR42_m3680"/>
<dbReference type="InterPro" id="IPR006009">
    <property type="entry name" value="GlcNAc_MurG"/>
</dbReference>
<keyword evidence="2 10" id="KW-0132">Cell division</keyword>
<keyword evidence="4 10" id="KW-0808">Transferase</keyword>
<dbReference type="GO" id="GO:0009252">
    <property type="term" value="P:peptidoglycan biosynthetic process"/>
    <property type="evidence" value="ECO:0007669"/>
    <property type="project" value="UniProtKB-UniRule"/>
</dbReference>
<feature type="binding site" evidence="10">
    <location>
        <position position="190"/>
    </location>
    <ligand>
        <name>UDP-N-acetyl-alpha-D-glucosamine</name>
        <dbReference type="ChEBI" id="CHEBI:57705"/>
    </ligand>
</feature>
<name>A0A0C4YE47_9BURK</name>
<evidence type="ECO:0000256" key="6">
    <source>
        <dbReference type="ARBA" id="ARBA00022984"/>
    </source>
</evidence>
<dbReference type="OrthoDB" id="9808936at2"/>
<reference evidence="13 14" key="1">
    <citation type="journal article" date="2015" name="Genome Announc.">
        <title>Complete Genome Sequence of Cupriavidus basilensis 4G11, Isolated from the Oak Ridge Field Research Center Site.</title>
        <authorList>
            <person name="Ray J."/>
            <person name="Waters R.J."/>
            <person name="Skerker J.M."/>
            <person name="Kuehl J.V."/>
            <person name="Price M.N."/>
            <person name="Huang J."/>
            <person name="Chakraborty R."/>
            <person name="Arkin A.P."/>
            <person name="Deutschbauer A."/>
        </authorList>
    </citation>
    <scope>NUCLEOTIDE SEQUENCE [LARGE SCALE GENOMIC DNA]</scope>
    <source>
        <strain evidence="13">4G11</strain>
    </source>
</reference>
<feature type="binding site" evidence="10">
    <location>
        <position position="244"/>
    </location>
    <ligand>
        <name>UDP-N-acetyl-alpha-D-glucosamine</name>
        <dbReference type="ChEBI" id="CHEBI:57705"/>
    </ligand>
</feature>
<keyword evidence="7 10" id="KW-0472">Membrane</keyword>
<feature type="binding site" evidence="10">
    <location>
        <position position="162"/>
    </location>
    <ligand>
        <name>UDP-N-acetyl-alpha-D-glucosamine</name>
        <dbReference type="ChEBI" id="CHEBI:57705"/>
    </ligand>
</feature>
<comment type="catalytic activity">
    <reaction evidence="10">
        <text>di-trans,octa-cis-undecaprenyl diphospho-N-acetyl-alpha-D-muramoyl-L-alanyl-D-glutamyl-meso-2,6-diaminopimeloyl-D-alanyl-D-alanine + UDP-N-acetyl-alpha-D-glucosamine = di-trans,octa-cis-undecaprenyl diphospho-[N-acetyl-alpha-D-glucosaminyl-(1-&gt;4)]-N-acetyl-alpha-D-muramoyl-L-alanyl-D-glutamyl-meso-2,6-diaminopimeloyl-D-alanyl-D-alanine + UDP + H(+)</text>
        <dbReference type="Rhea" id="RHEA:31227"/>
        <dbReference type="ChEBI" id="CHEBI:15378"/>
        <dbReference type="ChEBI" id="CHEBI:57705"/>
        <dbReference type="ChEBI" id="CHEBI:58223"/>
        <dbReference type="ChEBI" id="CHEBI:61387"/>
        <dbReference type="ChEBI" id="CHEBI:61388"/>
        <dbReference type="EC" id="2.4.1.227"/>
    </reaction>
</comment>
<dbReference type="KEGG" id="cbw:RR42_m3680"/>
<evidence type="ECO:0000259" key="12">
    <source>
        <dbReference type="Pfam" id="PF04101"/>
    </source>
</evidence>
<evidence type="ECO:0000256" key="10">
    <source>
        <dbReference type="HAMAP-Rule" id="MF_00033"/>
    </source>
</evidence>
<protein>
    <recommendedName>
        <fullName evidence="10">UDP-N-acetylglucosamine--N-acetylmuramyl-(pentapeptide) pyrophosphoryl-undecaprenol N-acetylglucosamine transferase</fullName>
        <ecNumber evidence="10">2.4.1.227</ecNumber>
    </recommendedName>
    <alternativeName>
        <fullName evidence="10">Undecaprenyl-PP-MurNAc-pentapeptide-UDPGlcNAc GlcNAc transferase</fullName>
    </alternativeName>
</protein>
<sequence>MTAPRTLLVMAGGTGGHVFPGLAVARALREQGWRVVWLGNRNGMEATLVPKYDIPMEFIQFGGLRGKGPLTKLMLPLNLLRAFWQSLQALRRVRPNVVLGMGGYITFPAGMMASLLGRPLVLHEQNSIAGLANKVLAKVADRVLCAFPNALPDSEWTGNPVRDEVAHMPAPEARYDGRTGPLRLLVVGGSLGAAALNEVVPKALALLPPGERPLVKHQAGAKQIDRLRANYQAAGVAAQALPFIDDMAAAYAEADLVICRAGAMTVSEVAAAGVAALFVPFPHAVDDHQTTNAEFLSTQDAALLVQQNELTASGLAQTLASLSRPRLREMAHQARGLAKPEATRRVAEICSQMARD</sequence>
<dbReference type="GO" id="GO:0071555">
    <property type="term" value="P:cell wall organization"/>
    <property type="evidence" value="ECO:0007669"/>
    <property type="project" value="UniProtKB-KW"/>
</dbReference>
<dbReference type="SUPFAM" id="SSF53756">
    <property type="entry name" value="UDP-Glycosyltransferase/glycogen phosphorylase"/>
    <property type="match status" value="1"/>
</dbReference>
<evidence type="ECO:0000256" key="3">
    <source>
        <dbReference type="ARBA" id="ARBA00022676"/>
    </source>
</evidence>
<dbReference type="UniPathway" id="UPA00219"/>
<evidence type="ECO:0000313" key="14">
    <source>
        <dbReference type="Proteomes" id="UP000031843"/>
    </source>
</evidence>
<feature type="binding site" evidence="10">
    <location>
        <position position="289"/>
    </location>
    <ligand>
        <name>UDP-N-acetyl-alpha-D-glucosamine</name>
        <dbReference type="ChEBI" id="CHEBI:57705"/>
    </ligand>
</feature>
<keyword evidence="3 10" id="KW-0328">Glycosyltransferase</keyword>
<dbReference type="HAMAP" id="MF_00033">
    <property type="entry name" value="MurG"/>
    <property type="match status" value="1"/>
</dbReference>
<evidence type="ECO:0000313" key="13">
    <source>
        <dbReference type="EMBL" id="AJG21045.1"/>
    </source>
</evidence>
<keyword evidence="14" id="KW-1185">Reference proteome</keyword>
<dbReference type="EC" id="2.4.1.227" evidence="10"/>
<evidence type="ECO:0000256" key="7">
    <source>
        <dbReference type="ARBA" id="ARBA00023136"/>
    </source>
</evidence>
<keyword evidence="8 10" id="KW-0131">Cell cycle</keyword>
<dbReference type="GO" id="GO:0005975">
    <property type="term" value="P:carbohydrate metabolic process"/>
    <property type="evidence" value="ECO:0007669"/>
    <property type="project" value="InterPro"/>
</dbReference>
<proteinExistence type="inferred from homology"/>
<comment type="subcellular location">
    <subcellularLocation>
        <location evidence="10">Cell membrane</location>
        <topology evidence="10">Peripheral membrane protein</topology>
        <orientation evidence="10">Cytoplasmic side</orientation>
    </subcellularLocation>
</comment>
<dbReference type="Proteomes" id="UP000031843">
    <property type="component" value="Chromosome main"/>
</dbReference>
<keyword evidence="6 10" id="KW-0573">Peptidoglycan synthesis</keyword>
<evidence type="ECO:0000256" key="4">
    <source>
        <dbReference type="ARBA" id="ARBA00022679"/>
    </source>
</evidence>
<dbReference type="GO" id="GO:0005886">
    <property type="term" value="C:plasma membrane"/>
    <property type="evidence" value="ECO:0007669"/>
    <property type="project" value="UniProtKB-SubCell"/>
</dbReference>
<keyword evidence="5 10" id="KW-0133">Cell shape</keyword>
<dbReference type="PANTHER" id="PTHR21015:SF22">
    <property type="entry name" value="GLYCOSYLTRANSFERASE"/>
    <property type="match status" value="1"/>
</dbReference>
<dbReference type="InterPro" id="IPR007235">
    <property type="entry name" value="Glyco_trans_28_C"/>
</dbReference>
<accession>A0A0C4YE47</accession>
<feature type="domain" description="Glycosyltransferase family 28 N-terminal" evidence="11">
    <location>
        <begin position="8"/>
        <end position="144"/>
    </location>
</feature>
<dbReference type="GO" id="GO:0050511">
    <property type="term" value="F:undecaprenyldiphospho-muramoylpentapeptide beta-N-acetylglucosaminyltransferase activity"/>
    <property type="evidence" value="ECO:0007669"/>
    <property type="project" value="UniProtKB-UniRule"/>
</dbReference>
<dbReference type="Pfam" id="PF03033">
    <property type="entry name" value="Glyco_transf_28"/>
    <property type="match status" value="1"/>
</dbReference>
<dbReference type="GO" id="GO:0051991">
    <property type="term" value="F:UDP-N-acetyl-D-glucosamine:N-acetylmuramoyl-L-alanyl-D-glutamyl-meso-2,6-diaminopimelyl-D-alanyl-D-alanine-diphosphoundecaprenol 4-beta-N-acetylglucosaminlytransferase activity"/>
    <property type="evidence" value="ECO:0007669"/>
    <property type="project" value="RHEA"/>
</dbReference>
<comment type="similarity">
    <text evidence="10">Belongs to the glycosyltransferase 28 family. MurG subfamily.</text>
</comment>
<comment type="function">
    <text evidence="10">Cell wall formation. Catalyzes the transfer of a GlcNAc subunit on undecaprenyl-pyrophosphoryl-MurNAc-pentapeptide (lipid intermediate I) to form undecaprenyl-pyrophosphoryl-MurNAc-(pentapeptide)GlcNAc (lipid intermediate II).</text>
</comment>
<keyword evidence="9 10" id="KW-0961">Cell wall biogenesis/degradation</keyword>
<dbReference type="EMBL" id="CP010536">
    <property type="protein sequence ID" value="AJG21045.1"/>
    <property type="molecule type" value="Genomic_DNA"/>
</dbReference>
<dbReference type="PANTHER" id="PTHR21015">
    <property type="entry name" value="UDP-N-ACETYLGLUCOSAMINE--N-ACETYLMURAMYL-(PENTAPEPTIDE) PYROPHOSPHORYL-UNDECAPRENOL N-ACETYLGLUCOSAMINE TRANSFERASE 1"/>
    <property type="match status" value="1"/>
</dbReference>
<feature type="binding site" evidence="10">
    <location>
        <begin position="14"/>
        <end position="16"/>
    </location>
    <ligand>
        <name>UDP-N-acetyl-alpha-D-glucosamine</name>
        <dbReference type="ChEBI" id="CHEBI:57705"/>
    </ligand>
</feature>
<dbReference type="Pfam" id="PF04101">
    <property type="entry name" value="Glyco_tran_28_C"/>
    <property type="match status" value="1"/>
</dbReference>